<reference evidence="2 3" key="1">
    <citation type="submission" date="2013-07" db="EMBL/GenBank/DDBJ databases">
        <title>Comparative Genomic and Metabolomic Analysis of Twelve Strains of Pseudoalteromonas luteoviolacea.</title>
        <authorList>
            <person name="Vynne N.G."/>
            <person name="Mansson M."/>
            <person name="Gram L."/>
        </authorList>
    </citation>
    <scope>NUCLEOTIDE SEQUENCE [LARGE SCALE GENOMIC DNA]</scope>
    <source>
        <strain evidence="2 3">NCIMB 1942</strain>
    </source>
</reference>
<gene>
    <name evidence="2" type="ORF">N482_16155</name>
</gene>
<name>A0A162A655_9GAMM</name>
<evidence type="ECO:0000256" key="1">
    <source>
        <dbReference type="SAM" id="Phobius"/>
    </source>
</evidence>
<feature type="transmembrane region" description="Helical" evidence="1">
    <location>
        <begin position="20"/>
        <end position="37"/>
    </location>
</feature>
<comment type="caution">
    <text evidence="2">The sequence shown here is derived from an EMBL/GenBank/DDBJ whole genome shotgun (WGS) entry which is preliminary data.</text>
</comment>
<keyword evidence="1" id="KW-0812">Transmembrane</keyword>
<dbReference type="RefSeq" id="WP_063378365.1">
    <property type="nucleotide sequence ID" value="NZ_AUXT01000188.1"/>
</dbReference>
<evidence type="ECO:0000313" key="2">
    <source>
        <dbReference type="EMBL" id="KZN44723.1"/>
    </source>
</evidence>
<accession>A0A162A655</accession>
<keyword evidence="1" id="KW-1133">Transmembrane helix</keyword>
<protein>
    <submittedName>
        <fullName evidence="2">Uncharacterized protein</fullName>
    </submittedName>
</protein>
<evidence type="ECO:0000313" key="3">
    <source>
        <dbReference type="Proteomes" id="UP000076587"/>
    </source>
</evidence>
<keyword evidence="1" id="KW-0472">Membrane</keyword>
<proteinExistence type="predicted"/>
<dbReference type="AlphaFoldDB" id="A0A162A655"/>
<feature type="transmembrane region" description="Helical" evidence="1">
    <location>
        <begin position="111"/>
        <end position="129"/>
    </location>
</feature>
<dbReference type="Proteomes" id="UP000076587">
    <property type="component" value="Unassembled WGS sequence"/>
</dbReference>
<dbReference type="EMBL" id="AUXT01000188">
    <property type="protein sequence ID" value="KZN44723.1"/>
    <property type="molecule type" value="Genomic_DNA"/>
</dbReference>
<dbReference type="PATRIC" id="fig|1365253.3.peg.3966"/>
<organism evidence="2 3">
    <name type="scientific">Pseudoalteromonas luteoviolacea NCIMB 1942</name>
    <dbReference type="NCBI Taxonomy" id="1365253"/>
    <lineage>
        <taxon>Bacteria</taxon>
        <taxon>Pseudomonadati</taxon>
        <taxon>Pseudomonadota</taxon>
        <taxon>Gammaproteobacteria</taxon>
        <taxon>Alteromonadales</taxon>
        <taxon>Pseudoalteromonadaceae</taxon>
        <taxon>Pseudoalteromonas</taxon>
    </lineage>
</organism>
<sequence length="145" mass="16374">MNIDNLVSLYILTQGEIDKLWEYFLVSQLALIGWLVTVSECQVQRARRVLTVSFLILTVALGYFFYDGYSDLALIQTDIKAVIAQMDAKTITTSDNGFVNQLLHTDIKARFNRVIIVFFASFSCALYLLNHPRFGGQAIPSKKVS</sequence>
<dbReference type="OrthoDB" id="9873444at2"/>
<feature type="transmembrane region" description="Helical" evidence="1">
    <location>
        <begin position="49"/>
        <end position="66"/>
    </location>
</feature>